<accession>A0A1J4QG93</accession>
<comment type="caution">
    <text evidence="4">The sequence shown here is derived from an EMBL/GenBank/DDBJ whole genome shotgun (WGS) entry which is preliminary data.</text>
</comment>
<dbReference type="AlphaFoldDB" id="A0A1J4QG93"/>
<dbReference type="GO" id="GO:0016881">
    <property type="term" value="F:acid-amino acid ligase activity"/>
    <property type="evidence" value="ECO:0007669"/>
    <property type="project" value="UniProtKB-ARBA"/>
</dbReference>
<organism evidence="4 5">
    <name type="scientific">Oceanisphaera psychrotolerans</name>
    <dbReference type="NCBI Taxonomy" id="1414654"/>
    <lineage>
        <taxon>Bacteria</taxon>
        <taxon>Pseudomonadati</taxon>
        <taxon>Pseudomonadota</taxon>
        <taxon>Gammaproteobacteria</taxon>
        <taxon>Aeromonadales</taxon>
        <taxon>Aeromonadaceae</taxon>
        <taxon>Oceanisphaera</taxon>
    </lineage>
</organism>
<gene>
    <name evidence="4" type="ORF">BFR47_12955</name>
</gene>
<feature type="domain" description="Aerobactin siderophore biosynthesis IucA/IucC-like C-terminal" evidence="3">
    <location>
        <begin position="385"/>
        <end position="547"/>
    </location>
</feature>
<sequence>MPLPEECTARPEERVMRQLVEALLFEKRLSAGWQSAAGEQYLCWRLRGIDYRCRARIGAFDRVRMEAGSLQQRHDERGWLPASLQRLITALPALPRVRGQLTTELAQTVRLCRWNRQHLVTPPSRRQLDFARLEAALDEGHPYHPCFKARTGFSESDHRHYGPEAEARFQLVWLAVERSRLRQALPSEESAFWLAELGGDTWDLLSTRLHGLGGSWDHYALLPLHPWQWQNQRHSLLAEGLEQGHYLYLGAAGDHYQASQSVRTLFNADHPHKANIKLAMNMVNSSSLRTLAPHSVCSAPPISRWLTGVVASDPLFNERYPLTLLAEYAGIIAEEQGQLAAIWRQSLFPLLRPGEQAVPFNALMMLEHDGRPFIADWLAQHGLESWLEQLFEVAVLPVWHLLVAHGIALEAHGQNMVLVHRNGWPVRLVLRDFHESVEYVPAFLQAPERVPDFMAMDPCYREGAPNQYYWMETIELLRELVMDTLFVFNLSEVSNLLERHCGLSENRFWSRLAARLDRYAVEHGLQARQCRLGHDARQLYTESLLTRKLSGNRVDYHHLIDNPLCPEHHHES</sequence>
<dbReference type="STRING" id="1414654.BFR47_12955"/>
<reference evidence="4 5" key="1">
    <citation type="submission" date="2016-07" db="EMBL/GenBank/DDBJ databases">
        <title>Draft Genome Sequence of Oceanisphaera psychrotolerans, isolated from coastal sediment samples.</title>
        <authorList>
            <person name="Zhuo S."/>
            <person name="Ruan Z."/>
        </authorList>
    </citation>
    <scope>NUCLEOTIDE SEQUENCE [LARGE SCALE GENOMIC DNA]</scope>
    <source>
        <strain evidence="4 5">LAM-WHM-ZC</strain>
    </source>
</reference>
<evidence type="ECO:0000256" key="1">
    <source>
        <dbReference type="ARBA" id="ARBA00004924"/>
    </source>
</evidence>
<dbReference type="InterPro" id="IPR007310">
    <property type="entry name" value="Aerobactin_biosyn_IucA/IucC_N"/>
</dbReference>
<dbReference type="Gene3D" id="1.10.510.40">
    <property type="match status" value="1"/>
</dbReference>
<evidence type="ECO:0000313" key="5">
    <source>
        <dbReference type="Proteomes" id="UP000243073"/>
    </source>
</evidence>
<dbReference type="Gene3D" id="6.10.250.3370">
    <property type="match status" value="1"/>
</dbReference>
<dbReference type="InterPro" id="IPR022770">
    <property type="entry name" value="IucA/IucC-like_C"/>
</dbReference>
<dbReference type="PANTHER" id="PTHR34384">
    <property type="entry name" value="L-2,3-DIAMINOPROPANOATE--CITRATE LIGASE"/>
    <property type="match status" value="1"/>
</dbReference>
<dbReference type="InterPro" id="IPR037455">
    <property type="entry name" value="LucA/IucC-like"/>
</dbReference>
<comment type="pathway">
    <text evidence="1">Siderophore biosynthesis.</text>
</comment>
<feature type="domain" description="Aerobactin siderophore biosynthesis IucA/IucC N-terminal" evidence="2">
    <location>
        <begin position="129"/>
        <end position="364"/>
    </location>
</feature>
<dbReference type="Pfam" id="PF06276">
    <property type="entry name" value="FhuF"/>
    <property type="match status" value="1"/>
</dbReference>
<evidence type="ECO:0000313" key="4">
    <source>
        <dbReference type="EMBL" id="OIN10438.1"/>
    </source>
</evidence>
<dbReference type="RefSeq" id="WP_071472411.1">
    <property type="nucleotide sequence ID" value="NZ_MDKE01000015.1"/>
</dbReference>
<dbReference type="GO" id="GO:0019290">
    <property type="term" value="P:siderophore biosynthetic process"/>
    <property type="evidence" value="ECO:0007669"/>
    <property type="project" value="InterPro"/>
</dbReference>
<name>A0A1J4QG93_9GAMM</name>
<evidence type="ECO:0000259" key="2">
    <source>
        <dbReference type="Pfam" id="PF04183"/>
    </source>
</evidence>
<dbReference type="PANTHER" id="PTHR34384:SF6">
    <property type="entry name" value="STAPHYLOFERRIN B SYNTHASE"/>
    <property type="match status" value="1"/>
</dbReference>
<protein>
    <submittedName>
        <fullName evidence="4">Rhizobactin siderophore biosynthesis protein RhsF</fullName>
    </submittedName>
</protein>
<dbReference type="Gene3D" id="3.30.310.280">
    <property type="match status" value="1"/>
</dbReference>
<dbReference type="EMBL" id="MDKE01000015">
    <property type="protein sequence ID" value="OIN10438.1"/>
    <property type="molecule type" value="Genomic_DNA"/>
</dbReference>
<dbReference type="Proteomes" id="UP000243073">
    <property type="component" value="Unassembled WGS sequence"/>
</dbReference>
<dbReference type="Pfam" id="PF04183">
    <property type="entry name" value="IucA_IucC"/>
    <property type="match status" value="1"/>
</dbReference>
<evidence type="ECO:0000259" key="3">
    <source>
        <dbReference type="Pfam" id="PF06276"/>
    </source>
</evidence>
<keyword evidence="5" id="KW-1185">Reference proteome</keyword>
<proteinExistence type="predicted"/>